<evidence type="ECO:0000256" key="1">
    <source>
        <dbReference type="ARBA" id="ARBA00006798"/>
    </source>
</evidence>
<keyword evidence="4 7" id="KW-0418">Kinase</keyword>
<evidence type="ECO:0000259" key="8">
    <source>
        <dbReference type="PROSITE" id="PS51509"/>
    </source>
</evidence>
<dbReference type="GO" id="GO:0046314">
    <property type="term" value="P:phosphocreatine biosynthetic process"/>
    <property type="evidence" value="ECO:0007669"/>
    <property type="project" value="InterPro"/>
</dbReference>
<feature type="binding site" evidence="7">
    <location>
        <begin position="263"/>
        <end position="268"/>
    </location>
    <ligand>
        <name>ATP</name>
        <dbReference type="ChEBI" id="CHEBI:30616"/>
    </ligand>
</feature>
<sequence length="319" mass="35849">DDRSNKDELFPGLVACDAECFTMFSEIFDPVIKQIHSGWRRRKHFFNANPQKLTNTSIDPHYIVEARIEVRRNLSGMRLAPCCDRAERRRAEDIIARSLLALGGGRLSGTYMPLSWSESYAEKPAMRLEEQAQLRDEGLLFLEPSDPTRLSMGLGRDWPDARGIFLSLFREFFVWVNEEDHLCLTVKGDALDQVYRNALEAIELLEQEIIKQGSSFLKDDCLGFLTVSPFKLGNGLTCVVSLRLPNLGKHAKFGELCKKLHLAPTWQSGAWKLTNLPSLGVPEVDLANAVIEAGAMLVDLEKKLTRGSSIEAELKSLIT</sequence>
<keyword evidence="3 7" id="KW-0547">Nucleotide-binding</keyword>
<dbReference type="GO" id="GO:0005524">
    <property type="term" value="F:ATP binding"/>
    <property type="evidence" value="ECO:0007669"/>
    <property type="project" value="UniProtKB-UniRule"/>
</dbReference>
<keyword evidence="2 7" id="KW-0808">Transferase</keyword>
<dbReference type="PANTHER" id="PTHR11547">
    <property type="entry name" value="ARGININE OR CREATINE KINASE"/>
    <property type="match status" value="1"/>
</dbReference>
<keyword evidence="5 7" id="KW-0067">ATP-binding</keyword>
<dbReference type="SUPFAM" id="SSF55931">
    <property type="entry name" value="Glutamine synthetase/guanido kinase"/>
    <property type="match status" value="1"/>
</dbReference>
<evidence type="ECO:0000256" key="3">
    <source>
        <dbReference type="ARBA" id="ARBA00022741"/>
    </source>
</evidence>
<evidence type="ECO:0000256" key="6">
    <source>
        <dbReference type="PROSITE-ProRule" id="PRU00842"/>
    </source>
</evidence>
<organism evidence="10">
    <name type="scientific">Karlodinium veneficum</name>
    <name type="common">Dinoflagellate</name>
    <name type="synonym">Karlodinium micrum</name>
    <dbReference type="NCBI Taxonomy" id="407301"/>
    <lineage>
        <taxon>Eukaryota</taxon>
        <taxon>Sar</taxon>
        <taxon>Alveolata</taxon>
        <taxon>Dinophyceae</taxon>
        <taxon>Gymnodiniales</taxon>
        <taxon>Kareniaceae</taxon>
        <taxon>Karlodinium</taxon>
    </lineage>
</organism>
<dbReference type="AlphaFoldDB" id="F2WQ85"/>
<dbReference type="InterPro" id="IPR022413">
    <property type="entry name" value="ATP-guanido_PTrfase_N"/>
</dbReference>
<feature type="domain" description="Phosphagen kinase N-terminal" evidence="8">
    <location>
        <begin position="1"/>
        <end position="37"/>
    </location>
</feature>
<dbReference type="PROSITE" id="PS51509">
    <property type="entry name" value="PHOSPHAGEN_KINASE_N"/>
    <property type="match status" value="1"/>
</dbReference>
<evidence type="ECO:0000256" key="5">
    <source>
        <dbReference type="ARBA" id="ARBA00022840"/>
    </source>
</evidence>
<dbReference type="PANTHER" id="PTHR11547:SF38">
    <property type="entry name" value="ARGININE KINASE 1-RELATED"/>
    <property type="match status" value="1"/>
</dbReference>
<dbReference type="Pfam" id="PF02807">
    <property type="entry name" value="ATP-gua_PtransN"/>
    <property type="match status" value="1"/>
</dbReference>
<dbReference type="GO" id="GO:0005615">
    <property type="term" value="C:extracellular space"/>
    <property type="evidence" value="ECO:0007669"/>
    <property type="project" value="TreeGrafter"/>
</dbReference>
<comment type="similarity">
    <text evidence="1 6">Belongs to the ATP:guanido phosphotransferase family.</text>
</comment>
<dbReference type="InterPro" id="IPR000749">
    <property type="entry name" value="ATP-guanido_PTrfase"/>
</dbReference>
<feature type="binding site" evidence="7">
    <location>
        <begin position="65"/>
        <end position="69"/>
    </location>
    <ligand>
        <name>ATP</name>
        <dbReference type="ChEBI" id="CHEBI:30616"/>
    </ligand>
</feature>
<feature type="binding site" evidence="7">
    <location>
        <begin position="237"/>
        <end position="241"/>
    </location>
    <ligand>
        <name>ATP</name>
        <dbReference type="ChEBI" id="CHEBI:30616"/>
    </ligand>
</feature>
<dbReference type="EMBL" id="HQ199302">
    <property type="protein sequence ID" value="ADV91230.1"/>
    <property type="molecule type" value="mRNA"/>
</dbReference>
<evidence type="ECO:0000256" key="2">
    <source>
        <dbReference type="ARBA" id="ARBA00022679"/>
    </source>
</evidence>
<proteinExistence type="evidence at transcript level"/>
<dbReference type="InterPro" id="IPR014746">
    <property type="entry name" value="Gln_synth/guanido_kin_cat_dom"/>
</dbReference>
<comment type="caution">
    <text evidence="7">Lacks conserved residue(s) required for the propagation of feature annotation.</text>
</comment>
<feature type="domain" description="Phosphagen kinase C-terminal" evidence="9">
    <location>
        <begin position="62"/>
        <end position="304"/>
    </location>
</feature>
<dbReference type="GO" id="GO:0004111">
    <property type="term" value="F:creatine kinase activity"/>
    <property type="evidence" value="ECO:0007669"/>
    <property type="project" value="InterPro"/>
</dbReference>
<dbReference type="InterPro" id="IPR036802">
    <property type="entry name" value="ATP-guanido_PTrfase_N_sf"/>
</dbReference>
<evidence type="ECO:0000256" key="4">
    <source>
        <dbReference type="ARBA" id="ARBA00022777"/>
    </source>
</evidence>
<evidence type="ECO:0000256" key="7">
    <source>
        <dbReference type="PROSITE-ProRule" id="PRU00843"/>
    </source>
</evidence>
<name>F2WQ85_KARVE</name>
<feature type="non-terminal residue" evidence="10">
    <location>
        <position position="1"/>
    </location>
</feature>
<dbReference type="InterPro" id="IPR022414">
    <property type="entry name" value="ATP-guanido_PTrfase_cat"/>
</dbReference>
<dbReference type="PROSITE" id="PS51510">
    <property type="entry name" value="PHOSPHAGEN_KINASE_C"/>
    <property type="match status" value="1"/>
</dbReference>
<evidence type="ECO:0000259" key="9">
    <source>
        <dbReference type="PROSITE" id="PS51510"/>
    </source>
</evidence>
<dbReference type="Gene3D" id="3.30.590.10">
    <property type="entry name" value="Glutamine synthetase/guanido kinase, catalytic domain"/>
    <property type="match status" value="1"/>
</dbReference>
<accession>F2WQ85</accession>
<dbReference type="SUPFAM" id="SSF48034">
    <property type="entry name" value="Guanido kinase N-terminal domain"/>
    <property type="match status" value="1"/>
</dbReference>
<protein>
    <submittedName>
        <fullName evidence="10">Mitochondrial creatine kinase</fullName>
    </submittedName>
</protein>
<dbReference type="Gene3D" id="1.10.135.10">
    <property type="entry name" value="ATP:guanido phosphotransferase, N-terminal domain"/>
    <property type="match status" value="1"/>
</dbReference>
<evidence type="ECO:0000313" key="10">
    <source>
        <dbReference type="EMBL" id="ADV91230.1"/>
    </source>
</evidence>
<dbReference type="Pfam" id="PF00217">
    <property type="entry name" value="ATP-gua_Ptrans"/>
    <property type="match status" value="1"/>
</dbReference>
<reference evidence="10" key="1">
    <citation type="journal article" date="2011" name="J. Mol. Biol.">
        <title>Analysis of dinoflagellate mitochondrial protein sorting signals indicates a highly stable protein targeting system across eukaryotic diversity.</title>
        <authorList>
            <person name="Danne J.C."/>
            <person name="Waller R.F."/>
        </authorList>
    </citation>
    <scope>NUCLEOTIDE SEQUENCE</scope>
</reference>